<name>D2RE69_ARCPA</name>
<dbReference type="eggNOG" id="arCOG07117">
    <property type="taxonomic scope" value="Archaea"/>
</dbReference>
<proteinExistence type="predicted"/>
<dbReference type="AlphaFoldDB" id="D2RE69"/>
<protein>
    <recommendedName>
        <fullName evidence="2">Nitrosopumilus output domain-containing protein</fullName>
    </recommendedName>
</protein>
<dbReference type="KEGG" id="apo:Arcpr_1364"/>
<dbReference type="RefSeq" id="WP_012940749.1">
    <property type="nucleotide sequence ID" value="NC_013741.1"/>
</dbReference>
<dbReference type="Gene3D" id="1.10.1200.200">
    <property type="entry name" value="Protein of unknown function DUF3227"/>
    <property type="match status" value="1"/>
</dbReference>
<evidence type="ECO:0000313" key="4">
    <source>
        <dbReference type="Proteomes" id="UP000001901"/>
    </source>
</evidence>
<dbReference type="HOGENOM" id="CLU_2284905_0_0_2"/>
<dbReference type="GeneID" id="8740051"/>
<dbReference type="EMBL" id="CP001857">
    <property type="protein sequence ID" value="ADB58413.1"/>
    <property type="molecule type" value="Genomic_DNA"/>
</dbReference>
<accession>D2RE69</accession>
<dbReference type="InterPro" id="IPR044908">
    <property type="entry name" value="NitrOD5-like_sf"/>
</dbReference>
<feature type="domain" description="Nitrosopumilus output" evidence="2">
    <location>
        <begin position="3"/>
        <end position="95"/>
    </location>
</feature>
<keyword evidence="4" id="KW-1185">Reference proteome</keyword>
<organism evidence="3 4">
    <name type="scientific">Archaeoglobus profundus (strain DSM 5631 / JCM 9629 / NBRC 100127 / Av18)</name>
    <dbReference type="NCBI Taxonomy" id="572546"/>
    <lineage>
        <taxon>Archaea</taxon>
        <taxon>Methanobacteriati</taxon>
        <taxon>Methanobacteriota</taxon>
        <taxon>Archaeoglobi</taxon>
        <taxon>Archaeoglobales</taxon>
        <taxon>Archaeoglobaceae</taxon>
        <taxon>Archaeoglobus</taxon>
    </lineage>
</organism>
<evidence type="ECO:0000256" key="1">
    <source>
        <dbReference type="SAM" id="Coils"/>
    </source>
</evidence>
<dbReference type="InterPro" id="IPR021609">
    <property type="entry name" value="NitrOD5"/>
</dbReference>
<gene>
    <name evidence="3" type="ordered locus">Arcpr_1364</name>
</gene>
<evidence type="ECO:0000313" key="3">
    <source>
        <dbReference type="EMBL" id="ADB58413.1"/>
    </source>
</evidence>
<dbReference type="Pfam" id="PF11537">
    <property type="entry name" value="NitrOD5"/>
    <property type="match status" value="1"/>
</dbReference>
<sequence length="97" mass="11320">MISNPEEVMIRAVRNATRRANPALEKILEIHLKMQANAGFELAYRDPKRFKELVNRLFGEYSGRLLEMLIVDEVKKLLEVEEDIDILEKAVEILRLL</sequence>
<dbReference type="STRING" id="572546.Arcpr_1364"/>
<keyword evidence="1" id="KW-0175">Coiled coil</keyword>
<dbReference type="PaxDb" id="572546-Arcpr_1364"/>
<reference evidence="3 4" key="1">
    <citation type="journal article" date="2010" name="Stand. Genomic Sci.">
        <title>Complete genome sequence of Archaeoglobus profundus type strain (AV18).</title>
        <authorList>
            <person name="von Jan M."/>
            <person name="Lapidus A."/>
            <person name="Del Rio T.G."/>
            <person name="Copeland A."/>
            <person name="Tice H."/>
            <person name="Cheng J.F."/>
            <person name="Lucas S."/>
            <person name="Chen F."/>
            <person name="Nolan M."/>
            <person name="Goodwin L."/>
            <person name="Han C."/>
            <person name="Pitluck S."/>
            <person name="Liolios K."/>
            <person name="Ivanova N."/>
            <person name="Mavromatis K."/>
            <person name="Ovchinnikova G."/>
            <person name="Chertkov O."/>
            <person name="Pati A."/>
            <person name="Chen A."/>
            <person name="Palaniappan K."/>
            <person name="Land M."/>
            <person name="Hauser L."/>
            <person name="Chang Y.J."/>
            <person name="Jeffries C.D."/>
            <person name="Saunders E."/>
            <person name="Brettin T."/>
            <person name="Detter J.C."/>
            <person name="Chain P."/>
            <person name="Eichinger K."/>
            <person name="Huber H."/>
            <person name="Spring S."/>
            <person name="Rohde M."/>
            <person name="Goker M."/>
            <person name="Wirth R."/>
            <person name="Woyke T."/>
            <person name="Bristow J."/>
            <person name="Eisen J.A."/>
            <person name="Markowitz V."/>
            <person name="Hugenholtz P."/>
            <person name="Kyrpides N.C."/>
            <person name="Klenk H.P."/>
        </authorList>
    </citation>
    <scope>NUCLEOTIDE SEQUENCE [LARGE SCALE GENOMIC DNA]</scope>
    <source>
        <strain evidence="4">DSM 5631 / JCM 9629 / NBRC 100127 / Av18</strain>
    </source>
</reference>
<feature type="coiled-coil region" evidence="1">
    <location>
        <begin position="70"/>
        <end position="97"/>
    </location>
</feature>
<dbReference type="Proteomes" id="UP000001901">
    <property type="component" value="Chromosome"/>
</dbReference>
<evidence type="ECO:0000259" key="2">
    <source>
        <dbReference type="Pfam" id="PF11537"/>
    </source>
</evidence>